<feature type="signal peptide" evidence="1">
    <location>
        <begin position="1"/>
        <end position="23"/>
    </location>
</feature>
<geneLocation type="plasmid" evidence="3 4">
    <name>pFAES01</name>
</geneLocation>
<dbReference type="AlphaFoldDB" id="I0KHA1"/>
<evidence type="ECO:0000259" key="2">
    <source>
        <dbReference type="Pfam" id="PF11396"/>
    </source>
</evidence>
<dbReference type="InterPro" id="IPR021533">
    <property type="entry name" value="PepSY-like"/>
</dbReference>
<dbReference type="RefSeq" id="WP_015056684.1">
    <property type="nucleotide sequence ID" value="NC_019012.1"/>
</dbReference>
<dbReference type="HOGENOM" id="CLU_955622_0_0_10"/>
<dbReference type="Proteomes" id="UP000011058">
    <property type="component" value="Plasmid pFAES01"/>
</dbReference>
<feature type="domain" description="Putative beta-lactamase-inhibitor-like PepSY-like" evidence="2">
    <location>
        <begin position="136"/>
        <end position="229"/>
    </location>
</feature>
<protein>
    <recommendedName>
        <fullName evidence="2">Putative beta-lactamase-inhibitor-like PepSY-like domain-containing protein</fullName>
    </recommendedName>
</protein>
<keyword evidence="4" id="KW-1185">Reference proteome</keyword>
<feature type="chain" id="PRO_5003630771" description="Putative beta-lactamase-inhibitor-like PepSY-like domain-containing protein" evidence="1">
    <location>
        <begin position="24"/>
        <end position="291"/>
    </location>
</feature>
<keyword evidence="1" id="KW-0732">Signal</keyword>
<sequence length="291" mass="29956">MRNPLFATLGGLLLLASCSQQNASVTPLAASTATTTVAISSVPALVLASLQQNFPAATQVSWSKVALQTYQASFTANNKARLANISASGTLMAAYGVIDVGTLPKAVTDYITANYAGATVVRAGTKTDTAGAITQYEVVIALNNVQYELEFDGAGKFLKQETEDGHQQGTAVAQSALPAAVGTYLNTTYPGYTFVQASSRSSNGAITQYVVDITYNGASYDVLFTGAGVFVSAHVEGQGGGDNGKGPGGDNHDGTQTIIAQADLPTAITTYLTTNYAGYTFAAATVDKDSV</sequence>
<evidence type="ECO:0000313" key="3">
    <source>
        <dbReference type="EMBL" id="CCH03504.1"/>
    </source>
</evidence>
<gene>
    <name evidence="3" type="ORF">FAES_pFAES01010</name>
</gene>
<dbReference type="EMBL" id="HE796684">
    <property type="protein sequence ID" value="CCH03504.1"/>
    <property type="molecule type" value="Genomic_DNA"/>
</dbReference>
<organism evidence="3 4">
    <name type="scientific">Fibrella aestuarina BUZ 2</name>
    <dbReference type="NCBI Taxonomy" id="1166018"/>
    <lineage>
        <taxon>Bacteria</taxon>
        <taxon>Pseudomonadati</taxon>
        <taxon>Bacteroidota</taxon>
        <taxon>Cytophagia</taxon>
        <taxon>Cytophagales</taxon>
        <taxon>Spirosomataceae</taxon>
        <taxon>Fibrella</taxon>
    </lineage>
</organism>
<dbReference type="OrthoDB" id="980012at2"/>
<dbReference type="Gene3D" id="3.10.450.360">
    <property type="match status" value="2"/>
</dbReference>
<dbReference type="Pfam" id="PF11396">
    <property type="entry name" value="PepSY_like"/>
    <property type="match status" value="1"/>
</dbReference>
<accession>I0KHA1</accession>
<dbReference type="eggNOG" id="COG3212">
    <property type="taxonomic scope" value="Bacteria"/>
</dbReference>
<evidence type="ECO:0000256" key="1">
    <source>
        <dbReference type="SAM" id="SignalP"/>
    </source>
</evidence>
<proteinExistence type="predicted"/>
<name>I0KHA1_9BACT</name>
<dbReference type="PROSITE" id="PS51257">
    <property type="entry name" value="PROKAR_LIPOPROTEIN"/>
    <property type="match status" value="1"/>
</dbReference>
<dbReference type="PATRIC" id="fig|1166018.3.peg.5626"/>
<evidence type="ECO:0000313" key="4">
    <source>
        <dbReference type="Proteomes" id="UP000011058"/>
    </source>
</evidence>
<dbReference type="KEGG" id="fae:FAES_pFAES01010"/>
<reference evidence="3 4" key="1">
    <citation type="journal article" date="2012" name="J. Bacteriol.">
        <title>Genome Sequence of Fibrella aestuarina BUZ 2T, a Filamentous Marine Bacterium.</title>
        <authorList>
            <person name="Filippini M."/>
            <person name="Qi W."/>
            <person name="Blom J."/>
            <person name="Goesmann A."/>
            <person name="Smits T.H."/>
            <person name="Bagheri H.C."/>
        </authorList>
    </citation>
    <scope>NUCLEOTIDE SEQUENCE [LARGE SCALE GENOMIC DNA]</scope>
    <source>
        <strain evidence="4">BUZ 2T</strain>
        <plasmid evidence="3 4">pFAES01</plasmid>
    </source>
</reference>
<dbReference type="SUPFAM" id="SSF160574">
    <property type="entry name" value="BT0923-like"/>
    <property type="match status" value="1"/>
</dbReference>
<keyword evidence="3" id="KW-0614">Plasmid</keyword>